<dbReference type="EMBL" id="JBHRVA010000003">
    <property type="protein sequence ID" value="MFC3303790.1"/>
    <property type="molecule type" value="Genomic_DNA"/>
</dbReference>
<dbReference type="RefSeq" id="WP_189576660.1">
    <property type="nucleotide sequence ID" value="NZ_BMXU01000002.1"/>
</dbReference>
<evidence type="ECO:0008006" key="4">
    <source>
        <dbReference type="Google" id="ProtNLM"/>
    </source>
</evidence>
<keyword evidence="1" id="KW-1133">Transmembrane helix</keyword>
<keyword evidence="1" id="KW-0472">Membrane</keyword>
<feature type="transmembrane region" description="Helical" evidence="1">
    <location>
        <begin position="118"/>
        <end position="145"/>
    </location>
</feature>
<reference evidence="3" key="1">
    <citation type="journal article" date="2019" name="Int. J. Syst. Evol. Microbiol.">
        <title>The Global Catalogue of Microorganisms (GCM) 10K type strain sequencing project: providing services to taxonomists for standard genome sequencing and annotation.</title>
        <authorList>
            <consortium name="The Broad Institute Genomics Platform"/>
            <consortium name="The Broad Institute Genome Sequencing Center for Infectious Disease"/>
            <person name="Wu L."/>
            <person name="Ma J."/>
        </authorList>
    </citation>
    <scope>NUCLEOTIDE SEQUENCE [LARGE SCALE GENOMIC DNA]</scope>
    <source>
        <strain evidence="3">KCTC 22245</strain>
    </source>
</reference>
<feature type="transmembrane region" description="Helical" evidence="1">
    <location>
        <begin position="157"/>
        <end position="177"/>
    </location>
</feature>
<keyword evidence="1" id="KW-0812">Transmembrane</keyword>
<evidence type="ECO:0000256" key="1">
    <source>
        <dbReference type="SAM" id="Phobius"/>
    </source>
</evidence>
<accession>A0ABV7MEC1</accession>
<evidence type="ECO:0000313" key="3">
    <source>
        <dbReference type="Proteomes" id="UP001595607"/>
    </source>
</evidence>
<evidence type="ECO:0000313" key="2">
    <source>
        <dbReference type="EMBL" id="MFC3303790.1"/>
    </source>
</evidence>
<dbReference type="Proteomes" id="UP001595607">
    <property type="component" value="Unassembled WGS sequence"/>
</dbReference>
<keyword evidence="3" id="KW-1185">Reference proteome</keyword>
<name>A0ABV7MEC1_9PROT</name>
<feature type="transmembrane region" description="Helical" evidence="1">
    <location>
        <begin position="220"/>
        <end position="245"/>
    </location>
</feature>
<gene>
    <name evidence="2" type="ORF">ACFONP_13740</name>
</gene>
<feature type="transmembrane region" description="Helical" evidence="1">
    <location>
        <begin position="183"/>
        <end position="199"/>
    </location>
</feature>
<protein>
    <recommendedName>
        <fullName evidence="4">DUF3667 domain-containing protein</fullName>
    </recommendedName>
</protein>
<proteinExistence type="predicted"/>
<sequence>MANALAPVGEIAKKREASLSLDTVLEDLFGLNVRGLKTVAVLWRHPARYFEAARSPDLEDRYTPSIRLWLSFFALYSALKFWWLGGNDGMIEAYAAGFEAAHLVLPEGMTYRDVGQEAVLGIFGAIPILQIITMVLLTVLFPFWGERTPIALRQRKLFAVIVPSTSLMPVFMTLMMVTPSGLLTLYGVGLAIVTMLIDFQTAYRGAICRIGRWAKLWRAALLAFVIVSLNVLTSVGAQIAGIVLIGNAYGTAPPG</sequence>
<feature type="transmembrane region" description="Helical" evidence="1">
    <location>
        <begin position="66"/>
        <end position="84"/>
    </location>
</feature>
<comment type="caution">
    <text evidence="2">The sequence shown here is derived from an EMBL/GenBank/DDBJ whole genome shotgun (WGS) entry which is preliminary data.</text>
</comment>
<organism evidence="2 3">
    <name type="scientific">Parvularcula lutaonensis</name>
    <dbReference type="NCBI Taxonomy" id="491923"/>
    <lineage>
        <taxon>Bacteria</taxon>
        <taxon>Pseudomonadati</taxon>
        <taxon>Pseudomonadota</taxon>
        <taxon>Alphaproteobacteria</taxon>
        <taxon>Parvularculales</taxon>
        <taxon>Parvularculaceae</taxon>
        <taxon>Parvularcula</taxon>
    </lineage>
</organism>